<proteinExistence type="predicted"/>
<comment type="caution">
    <text evidence="1">The sequence shown here is derived from an EMBL/GenBank/DDBJ whole genome shotgun (WGS) entry which is preliminary data.</text>
</comment>
<keyword evidence="2" id="KW-1185">Reference proteome</keyword>
<evidence type="ECO:0000313" key="2">
    <source>
        <dbReference type="Proteomes" id="UP000823749"/>
    </source>
</evidence>
<name>A0AAV6JXQ0_9ERIC</name>
<gene>
    <name evidence="1" type="ORF">RHGRI_017413</name>
</gene>
<protein>
    <submittedName>
        <fullName evidence="1">Uncharacterized protein</fullName>
    </submittedName>
</protein>
<evidence type="ECO:0000313" key="1">
    <source>
        <dbReference type="EMBL" id="KAG5544940.1"/>
    </source>
</evidence>
<dbReference type="EMBL" id="JACTNZ010000006">
    <property type="protein sequence ID" value="KAG5544940.1"/>
    <property type="molecule type" value="Genomic_DNA"/>
</dbReference>
<reference evidence="1 2" key="1">
    <citation type="submission" date="2020-08" db="EMBL/GenBank/DDBJ databases">
        <title>Plant Genome Project.</title>
        <authorList>
            <person name="Zhang R.-G."/>
        </authorList>
    </citation>
    <scope>NUCLEOTIDE SEQUENCE [LARGE SCALE GENOMIC DNA]</scope>
    <source>
        <strain evidence="1">WSP0</strain>
        <tissue evidence="1">Leaf</tissue>
    </source>
</reference>
<dbReference type="AlphaFoldDB" id="A0AAV6JXQ0"/>
<accession>A0AAV6JXQ0</accession>
<sequence length="191" mass="21106">MPGTDQSRTGFNWAVAIGGPHQLRGLYPRAAGIGFVLEHEDRKETFSAIEIAGEAAEELRVVSLSVKERCHLHEGTFDGALHLDGALRQAKFVFPPKSQPPPTRDISNYLLFLFVFRCFGSHFSFQVLTEYILVSITSAVTVTIAGVVKEAVTILVRAVQIIALFKEKIKYLGGSYRFCVSIQSSNIGYQL</sequence>
<dbReference type="Proteomes" id="UP000823749">
    <property type="component" value="Chromosome 6"/>
</dbReference>
<organism evidence="1 2">
    <name type="scientific">Rhododendron griersonianum</name>
    <dbReference type="NCBI Taxonomy" id="479676"/>
    <lineage>
        <taxon>Eukaryota</taxon>
        <taxon>Viridiplantae</taxon>
        <taxon>Streptophyta</taxon>
        <taxon>Embryophyta</taxon>
        <taxon>Tracheophyta</taxon>
        <taxon>Spermatophyta</taxon>
        <taxon>Magnoliopsida</taxon>
        <taxon>eudicotyledons</taxon>
        <taxon>Gunneridae</taxon>
        <taxon>Pentapetalae</taxon>
        <taxon>asterids</taxon>
        <taxon>Ericales</taxon>
        <taxon>Ericaceae</taxon>
        <taxon>Ericoideae</taxon>
        <taxon>Rhodoreae</taxon>
        <taxon>Rhododendron</taxon>
    </lineage>
</organism>